<evidence type="ECO:0000313" key="2">
    <source>
        <dbReference type="Proteomes" id="UP001163324"/>
    </source>
</evidence>
<reference evidence="1" key="1">
    <citation type="submission" date="2022-10" db="EMBL/GenBank/DDBJ databases">
        <title>Complete Genome of Trichothecium roseum strain YXFP-22015, a Plant Pathogen Isolated from Citrus.</title>
        <authorList>
            <person name="Wang Y."/>
            <person name="Zhu L."/>
        </authorList>
    </citation>
    <scope>NUCLEOTIDE SEQUENCE</scope>
    <source>
        <strain evidence="1">YXFP-22015</strain>
    </source>
</reference>
<comment type="caution">
    <text evidence="1">The sequence shown here is derived from an EMBL/GenBank/DDBJ whole genome shotgun (WGS) entry which is preliminary data.</text>
</comment>
<sequence>MAAPAPFGELGLSVIGLGAQYPPHTLKPDALDILAKRFYPESPSMQKVLSVNRYTGIDGRSSVGTPDHPLVNQEKAPSVKEIHEMFMSHGLPLAVSAAEKAIKEARIDLREITHIVSTTCTDSANPGFDHYLAKKLGIAHQVEKVLLHGIGCSGGLAALRTGANLALGHTARGRPARVLCVALEVSTILVRSELDSINELRETRIGACLFSDCASAAVLSNGIGNPTESVYDLLGWDHRIIADTEDDLGFDVDPLGWKVVLTPRVPKMTGASIEPAFNDLLSTLPNLPSDYQAPADFDWAMHPGGATILTGAERAMNISPEHMRASYDTYINHGNSSSATIFSVMNRLRSEDMDALAPDGHVKDYVVGCAFGPGISVEMCMLKRNKKHGSTFLGLYTPPETDSEAGDVSDGEWSTSGSVEERPAGQDGDFVTQELGRLDLD</sequence>
<accession>A0ACC0V293</accession>
<organism evidence="1 2">
    <name type="scientific">Trichothecium roseum</name>
    <dbReference type="NCBI Taxonomy" id="47278"/>
    <lineage>
        <taxon>Eukaryota</taxon>
        <taxon>Fungi</taxon>
        <taxon>Dikarya</taxon>
        <taxon>Ascomycota</taxon>
        <taxon>Pezizomycotina</taxon>
        <taxon>Sordariomycetes</taxon>
        <taxon>Hypocreomycetidae</taxon>
        <taxon>Hypocreales</taxon>
        <taxon>Hypocreales incertae sedis</taxon>
        <taxon>Trichothecium</taxon>
    </lineage>
</organism>
<protein>
    <submittedName>
        <fullName evidence="1">Uncharacterized protein</fullName>
    </submittedName>
</protein>
<dbReference type="Proteomes" id="UP001163324">
    <property type="component" value="Chromosome 4"/>
</dbReference>
<name>A0ACC0V293_9HYPO</name>
<evidence type="ECO:0000313" key="1">
    <source>
        <dbReference type="EMBL" id="KAI9900535.1"/>
    </source>
</evidence>
<gene>
    <name evidence="1" type="ORF">N3K66_004797</name>
</gene>
<dbReference type="EMBL" id="CM047943">
    <property type="protein sequence ID" value="KAI9900535.1"/>
    <property type="molecule type" value="Genomic_DNA"/>
</dbReference>
<proteinExistence type="predicted"/>
<keyword evidence="2" id="KW-1185">Reference proteome</keyword>